<evidence type="ECO:0008006" key="4">
    <source>
        <dbReference type="Google" id="ProtNLM"/>
    </source>
</evidence>
<evidence type="ECO:0000313" key="2">
    <source>
        <dbReference type="EMBL" id="PZW37956.1"/>
    </source>
</evidence>
<evidence type="ECO:0000256" key="1">
    <source>
        <dbReference type="SAM" id="Phobius"/>
    </source>
</evidence>
<name>A0A2W7JSP4_9FLAO</name>
<dbReference type="AlphaFoldDB" id="A0A2W7JSP4"/>
<keyword evidence="1" id="KW-0472">Membrane</keyword>
<accession>A0A2W7JSP4</accession>
<protein>
    <recommendedName>
        <fullName evidence="4">DUF983 domain-containing protein</fullName>
    </recommendedName>
</protein>
<keyword evidence="1" id="KW-0812">Transmembrane</keyword>
<gene>
    <name evidence="2" type="ORF">LX95_02748</name>
</gene>
<dbReference type="RefSeq" id="WP_111542011.1">
    <property type="nucleotide sequence ID" value="NZ_QKYV01000009.1"/>
</dbReference>
<feature type="transmembrane region" description="Helical" evidence="1">
    <location>
        <begin position="52"/>
        <end position="78"/>
    </location>
</feature>
<keyword evidence="3" id="KW-1185">Reference proteome</keyword>
<comment type="caution">
    <text evidence="2">The sequence shown here is derived from an EMBL/GenBank/DDBJ whole genome shotgun (WGS) entry which is preliminary data.</text>
</comment>
<dbReference type="Proteomes" id="UP000249542">
    <property type="component" value="Unassembled WGS sequence"/>
</dbReference>
<organism evidence="2 3">
    <name type="scientific">Mesonia algae</name>
    <dbReference type="NCBI Taxonomy" id="213248"/>
    <lineage>
        <taxon>Bacteria</taxon>
        <taxon>Pseudomonadati</taxon>
        <taxon>Bacteroidota</taxon>
        <taxon>Flavobacteriia</taxon>
        <taxon>Flavobacteriales</taxon>
        <taxon>Flavobacteriaceae</taxon>
        <taxon>Mesonia</taxon>
    </lineage>
</organism>
<proteinExistence type="predicted"/>
<reference evidence="2 3" key="1">
    <citation type="submission" date="2018-06" db="EMBL/GenBank/DDBJ databases">
        <title>Genomic Encyclopedia of Archaeal and Bacterial Type Strains, Phase II (KMG-II): from individual species to whole genera.</title>
        <authorList>
            <person name="Goeker M."/>
        </authorList>
    </citation>
    <scope>NUCLEOTIDE SEQUENCE [LARGE SCALE GENOMIC DNA]</scope>
    <source>
        <strain evidence="2 3">DSM 15361</strain>
    </source>
</reference>
<dbReference type="EMBL" id="QKYV01000009">
    <property type="protein sequence ID" value="PZW37956.1"/>
    <property type="molecule type" value="Genomic_DNA"/>
</dbReference>
<evidence type="ECO:0000313" key="3">
    <source>
        <dbReference type="Proteomes" id="UP000249542"/>
    </source>
</evidence>
<feature type="transmembrane region" description="Helical" evidence="1">
    <location>
        <begin position="84"/>
        <end position="105"/>
    </location>
</feature>
<sequence>MSSILDILTCKCPKCKKTKIFETKGSIWRFKIPYMPINCTTCNYKFERETGFFFGAMFVSYALAAAEMIACLVLFWLLMDLTPLIVFFIVVFTSFLCSTFNFRLARSIWIYIFYKAE</sequence>
<keyword evidence="1" id="KW-1133">Transmembrane helix</keyword>